<dbReference type="Gene3D" id="2.160.20.10">
    <property type="entry name" value="Single-stranded right-handed beta-helix, Pectin lyase-like"/>
    <property type="match status" value="1"/>
</dbReference>
<dbReference type="GO" id="GO:0005576">
    <property type="term" value="C:extracellular region"/>
    <property type="evidence" value="ECO:0007669"/>
    <property type="project" value="UniProtKB-SubCell"/>
</dbReference>
<dbReference type="PANTHER" id="PTHR12338">
    <property type="entry name" value="AUTOTRANSPORTER"/>
    <property type="match status" value="1"/>
</dbReference>
<dbReference type="SMART" id="SM00912">
    <property type="entry name" value="Haemagg_act"/>
    <property type="match status" value="1"/>
</dbReference>
<feature type="region of interest" description="Disordered" evidence="4">
    <location>
        <begin position="380"/>
        <end position="399"/>
    </location>
</feature>
<proteinExistence type="predicted"/>
<feature type="region of interest" description="Disordered" evidence="4">
    <location>
        <begin position="4290"/>
        <end position="4309"/>
    </location>
</feature>
<accession>A0A484TAB2</accession>
<dbReference type="NCBIfam" id="TIGR01901">
    <property type="entry name" value="adhes_NPXG"/>
    <property type="match status" value="1"/>
</dbReference>
<dbReference type="SUPFAM" id="SSF51126">
    <property type="entry name" value="Pectin lyase-like"/>
    <property type="match status" value="1"/>
</dbReference>
<reference evidence="6" key="1">
    <citation type="submission" date="2019-03" db="EMBL/GenBank/DDBJ databases">
        <authorList>
            <person name="Danneels B."/>
        </authorList>
    </citation>
    <scope>NUCLEOTIDE SEQUENCE</scope>
</reference>
<dbReference type="InterPro" id="IPR012334">
    <property type="entry name" value="Pectin_lyas_fold"/>
</dbReference>
<feature type="region of interest" description="Disordered" evidence="4">
    <location>
        <begin position="1"/>
        <end position="25"/>
    </location>
</feature>
<organism evidence="6">
    <name type="scientific">plant metagenome</name>
    <dbReference type="NCBI Taxonomy" id="1297885"/>
    <lineage>
        <taxon>unclassified sequences</taxon>
        <taxon>metagenomes</taxon>
        <taxon>organismal metagenomes</taxon>
    </lineage>
</organism>
<keyword evidence="2" id="KW-0964">Secreted</keyword>
<dbReference type="InterPro" id="IPR050909">
    <property type="entry name" value="Bact_Autotransporter_VF"/>
</dbReference>
<gene>
    <name evidence="6" type="ORF">ANK2_1165</name>
</gene>
<protein>
    <submittedName>
        <fullName evidence="6">Filamentous haemagglutinin family outer membrane protein associated with VreARI signalling system</fullName>
    </submittedName>
</protein>
<sequence length="4341" mass="442748">MQRGPMPGMATPAAARQQMQARQQLTQSIANLNRSANAIAAQQAAQEAARAQAQATPSSVADGLGAGGLQVAEGAQAGWQGANAPTHTVEAGRHTVAIRQTADRAVLNWETFNVGRNTTLRFDQNASDAVLNKVVGASAAPSQIQGQIQAAGTVMVVNQNGVVFSGTSQVNVRNLVAAAAVTTGSQGQALDAQFLARGLYSEGSTPTFQNALGDIEVQAGARIATPAPTSATQGGGYVLLAGRQAHNAGHIATPSGQTLLAAGDSFVIAKGYGTEGSPTSTTRGNEVTPRLSAASLADLSNGIGQVSNTGLIQAVTGDITLTGREITQGGVAIATTSTSVRGTIHLLNPAAASGGKGSVKLAPDSVTAIVLEDSVATAYDSQREAGRANPTPTTDADAPYALTDFRDLSRIEITSDNTVQFLGADSTRQGALALATGGQIVVQAANRSLLEAGAELDVSGAVGVRVSMASNNLVINVQGNEQRDALVNREGGNLNSEDVWLDRRLLIFVPAGTNGYETDRRYTAGGLLEVSGYLATSGRTVSEWMAQGGTVSFAGADVVTRAGSAINLSGGTLDVQDGQLRQTWLRGQDGRLYVADRAPADILYEGVYRGYEVHSARWGHTRRYYDPIQAPVYRDEAGYTVGRDAGKLVIGTTSAVLEGSIVSDVYQGPRQDQASQADLDALYQSHAAVARRGQLIIGRYTPVYYPEEGILRYGLQAMSDKVRLADNAERIADSLVVEGAVAAERLGQLVLDAGSLNAAGLGAIRIAAKQEVVVDGALAVSSGGDITLYAPKVSIQADLTARSGTIFAGNVLRQSNPVAATGMGDVVLPVPAQFEGGVVVEPGVRIDVSGLTGEYQQAGDASTLRPYVDGGSVALRTTHDVTLGSGSVIDASAGAALDNKKQLQGGKGGSVRLGAGLANGPDTARLLLDGDIRALGVSGAGVLTIESRSAISIGGELLSPDNFWEAGKALPVDMIASGDFVIQAGERLPVDYSYPSLILPPGTGLPTTQNIRVAGALGNPVTLEADWTLPENFGFIAGLTRPTITSSTGTNWMLPAAWTNGPPTIPKGTVLTSLDITGSSYPGWTPPADVFPNGLPLNTTRPPVSVVVRAGNPAPQTITFAAGTRLTSGTVLDQKIAVSPVTVLDSSLFQSGFARYDVRGHLGLLVGDGVQITAQRPVLRYDSSAEQQNQPGAITLVPWQPPLFQDDAAGRALTLRQGASLSLAAGRDESYATVGDGGSLTIGRGAAITVDPGQEIALTSRGSTEVQGTLQARGGRISLMGPRTAIAPNAVSDGAYEADGMANQRQLLIGEYAVLDVSAASQVTQDRGGSPYGWLSDGGSIQIGGDIDEPASRAPSSDAFVVIQPGATLDASGGSAWLDNDGRGTRHVASNGGRIAVMSASGVYLGGALRAQSGGAGALGGHLAVGLDAPNYGNAADNAVRAPRELVLYSERPAWDVTAGSLAYGHGAVGVDQVRNGGFSALTLFSNGLVGVQDDVSLSMPGELRIYAGALGLSEGARAGLNASFFAPYVLLAGIADYEASSDQHKRPSLHGGAEASASQLASSATLNVHADLLDIKGSVSLGAHSAFIQNGGAALPVDRAGFGQANLISQGDIRFVSGARVGSYDAQLLSSGSVRLAAQQVYPATQVSARVVAGRAASETALQPEGLLEIARSNDQAPSTLPHSVFGSLNLQAARIHQAGVLRAPLGTLVLGRATSATVDTQSVVLAPGSETSVSAAGLIMPYGGTADGVSYRYQEQDVTFYGLGSEQQGTITLTGVSLDVQQGAVLDLSGGGELTGAGFVSGRGGSTDARKHALVQVTKDGLIFPGLASNPVYALVPGYAASYAPAWDGEGAIAPAVGQRVSIPAGVPGLPPGTYTLLPSQYALLPGAFRVEVNGGQPAHAGGGAARLRGGSYAVSGTFATAGTVFQASQPSQLIVTPASVLRTMSQYNETSYADFVRDRAAVQGIPRAMLPEDGKSLVLRVGPTAAGNLSFRGDARYAPAEGGFGGTASVAFPLSGSANVEIIGSGAAPTPGFAGVTLHADDLSAIGAPRLVVGGQVRVQRYGLQTNGTNESNYLDFSVGAGSITLRQGAILRAPEVFLATNAPAGGITIEDGAGINTLREGTVAYGAEAGYVYRPGSASVLAASNAWLNVLAPEADTTTGTPRGAGFIRIGTCTVACAAGSELYSEGTLLAATTREFLMSDTARYGTRNLILAVSTVNAGDSAELAAASARGALTDGLLLNQGLLTRLLSGDQAYGAPALERLVLTAGQSFNFFGSVSLDTRHPATGVSTLDNLVLSTPAIYGYGQEGSVARISTDTLTWAGLPGAAPAPIAGGRGSGQGGLVIDADVIEMGYGPAAQPTGLSDDGRLILGFKNVALNAFERYTANHKGSLSVYESMDGADADGPRYIGGNVLLTSPLVTGEGGSVNRLLAGGTLTLRAPVTVGSTSGSLSSGAELALQGDTVVVDTRIALPSGKLSIKARNDIQLASGAQLDLAGREVAVHDAVYYGWGGDVVLESERGNVLQALGSRIDVSARQNHAGTISAIALGASAGRVELAGELLGTTTGHYDAGGTWVPYRAGSVDVRAQHLGTSGTLTDNFSAFNAKLTAGGIVDERRFQFKQGDLTIGNEVVARHVDISLDAGHLAVAGRIDASGDQVGSIRLAGKQGLTVAGTAMLDVHGALLRLDSYGKVIDAANRAVIDLNAGDGTLTLADGARMDLRYGTNDPRVQANPALHDQQNRGRVTLYAPRVTETGGDILVDAAGAVDIQGAQSIALYAMQRYDDSDPALVQRWRHGGTTPRLDEGGQVDDESYREITQAYLKAKHDRSVVFIDAALGSAGLMQGKLAGLNNATYRDVFHLRPGVEINSADALVVVGDLDLSGHRYASVNPNVRAYVANAVAGTPAYGGGEAGALIVRAEGGLDILGSINDGFAPPPATPDDNGWVLVPGVQPFNGDVAVPIAGVQLADGTLYPKGKTLNFAVTARDVALPAGTLLPVAITLSAAVTLPAGTVMAADVLAADGSVLLAAGAVVPTAGLSIPANAQLQAGSRLPVGLVVARLTWPKGVALPANLVQQGVMTLPVGAILPAGVDVKLAAGVIAVPLKAAGAQAKNWALAPMLAEGSQSWDLRLVAGADTHAADSRRVAPDARGGMVFADTHYSANVVVEPGRTEPEYWTWAQPAGYTPPGGLAHPTAARVGERVTAAGFRNRCISGQYACTFHPEQVLPDTITGMDAKAPALSVVRTGTGNLDLISAGDVSMRSPFGVYTAGSQTSLGDAAQDARYNQARGKAAESGTVLGTAAGTRAIDYENLVSGPDSVYTAWYPDHGGDLRVEVGGNLSGDAWGANRQINAGSTGVGNWLWRQGTGLTDGVNPQPTSWWINFGTYAADPLYRSLANAYWPTQTGFTGLGTLGGGNLTVKVAGDAGMLASKSTVGVSSSMTTTPRSEALVLAVGSSGRVLDSGELILTGGGDLDLRIGGGWNSHSQARLLKVNGSVAQAHELYGAVVNLRGATSLSAGQIGLMQRIYGGRDGERDIKEVRATDPYVSSMTLSTGGLMMVAGDSAVTLSSRGDLVLGGTGDAGRARTGNYQAYAGEHSGQGGISWFTLWSSGTAIQALSAGGSMAMDTRVSEFGIDRTGLYASAGGWYMLPGSVDVAAPSGSVFYGPSSSYLNAASGFVLQAPMGDRTLSIVAGDSLYAGGLPISQSGADASAMATIFNPAFAGFTGRQANSLSVTNTLQDAAIPSPAALPLLVFGLNTVGREVGNSTKPADPARFYAGAGDIVGLRVGGQVLYEGIGQARLGQVDTVGAHPVWIRAGRDIVHGGDLAGESVQVLPVAVGGGGSLAGGPTFRGNVIVHGHANDVSIISAGRDILYQNLSVAGPGVLEISAGRNIVQEDRANLVSLGPVLSGDARPGASIVVQAGMGAQGADWSGFLASYLNPGNQAVAGTPLANQAGRVVKTYEAELIDWLTAHHGFAAPDDGSAGEVARAVFADLPAAQQRVFARQVYFAELRAGGREYNDADGPRFGSYLRGRNAIAALFPTTSASGEAIVYQGDLLLYGAAGIHTNVGGGIQILTPGGAQTYGLEGAAPPASAGLITRGQGDIELYSLGSILLGQSRIMTTFGGSILAWSAEGDINAGRGSKTTVVFTPPRRVYDSVGNVVISPDVPATGAGIATLAPIAEVPGGAVDLIAPEGTVDAGEAGIRSSDSVNIAALRVVNADNIQAQGDVSGVPMVAAVNIGALTNASAAASSAAEAAQDTVARSRAAARQALPSIISVQILGFGEEGGTGSFATPPTTPSPAQPVSYNPASTVQLVGNGQLTDVQRGQLTAKERANAL</sequence>
<evidence type="ECO:0000256" key="4">
    <source>
        <dbReference type="SAM" id="MobiDB-lite"/>
    </source>
</evidence>
<dbReference type="Pfam" id="PF12545">
    <property type="entry name" value="DUF3739"/>
    <property type="match status" value="1"/>
</dbReference>
<evidence type="ECO:0000259" key="5">
    <source>
        <dbReference type="SMART" id="SM00912"/>
    </source>
</evidence>
<dbReference type="EMBL" id="CAADIF010000007">
    <property type="protein sequence ID" value="VFR71010.1"/>
    <property type="molecule type" value="Genomic_DNA"/>
</dbReference>
<feature type="domain" description="Filamentous haemagglutinin FhaB/tRNA nuclease CdiA-like TPS" evidence="5">
    <location>
        <begin position="66"/>
        <end position="186"/>
    </location>
</feature>
<evidence type="ECO:0000313" key="6">
    <source>
        <dbReference type="EMBL" id="VFR71010.1"/>
    </source>
</evidence>
<evidence type="ECO:0000256" key="3">
    <source>
        <dbReference type="ARBA" id="ARBA00022729"/>
    </source>
</evidence>
<dbReference type="InterPro" id="IPR021026">
    <property type="entry name" value="Filamn_hemagglutn_DUF3739"/>
</dbReference>
<dbReference type="PANTHER" id="PTHR12338:SF8">
    <property type="entry name" value="HEME_HEMOPEXIN-BINDING PROTEIN"/>
    <property type="match status" value="1"/>
</dbReference>
<dbReference type="InterPro" id="IPR011050">
    <property type="entry name" value="Pectin_lyase_fold/virulence"/>
</dbReference>
<keyword evidence="3" id="KW-0732">Signal</keyword>
<evidence type="ECO:0000256" key="2">
    <source>
        <dbReference type="ARBA" id="ARBA00022525"/>
    </source>
</evidence>
<dbReference type="Pfam" id="PF05860">
    <property type="entry name" value="TPS"/>
    <property type="match status" value="1"/>
</dbReference>
<evidence type="ECO:0000256" key="1">
    <source>
        <dbReference type="ARBA" id="ARBA00004613"/>
    </source>
</evidence>
<comment type="subcellular location">
    <subcellularLocation>
        <location evidence="1">Secreted</location>
    </subcellularLocation>
</comment>
<dbReference type="InterPro" id="IPR008638">
    <property type="entry name" value="FhaB/CdiA-like_TPS"/>
</dbReference>
<name>A0A484TAB2_9ZZZZ</name>